<organism evidence="2 3">
    <name type="scientific">Gymnopus androsaceus JB14</name>
    <dbReference type="NCBI Taxonomy" id="1447944"/>
    <lineage>
        <taxon>Eukaryota</taxon>
        <taxon>Fungi</taxon>
        <taxon>Dikarya</taxon>
        <taxon>Basidiomycota</taxon>
        <taxon>Agaricomycotina</taxon>
        <taxon>Agaricomycetes</taxon>
        <taxon>Agaricomycetidae</taxon>
        <taxon>Agaricales</taxon>
        <taxon>Marasmiineae</taxon>
        <taxon>Omphalotaceae</taxon>
        <taxon>Gymnopus</taxon>
    </lineage>
</organism>
<dbReference type="Proteomes" id="UP000799118">
    <property type="component" value="Unassembled WGS sequence"/>
</dbReference>
<evidence type="ECO:0000256" key="1">
    <source>
        <dbReference type="SAM" id="MobiDB-lite"/>
    </source>
</evidence>
<feature type="region of interest" description="Disordered" evidence="1">
    <location>
        <begin position="350"/>
        <end position="380"/>
    </location>
</feature>
<feature type="compositionally biased region" description="Acidic residues" evidence="1">
    <location>
        <begin position="44"/>
        <end position="54"/>
    </location>
</feature>
<gene>
    <name evidence="2" type="ORF">BT96DRAFT_986738</name>
</gene>
<name>A0A6A4IF67_9AGAR</name>
<accession>A0A6A4IF67</accession>
<dbReference type="EMBL" id="ML769396">
    <property type="protein sequence ID" value="KAE9407444.1"/>
    <property type="molecule type" value="Genomic_DNA"/>
</dbReference>
<evidence type="ECO:0000313" key="2">
    <source>
        <dbReference type="EMBL" id="KAE9407444.1"/>
    </source>
</evidence>
<dbReference type="AlphaFoldDB" id="A0A6A4IF67"/>
<sequence length="404" mass="44620">MTKLLPGSQPLQHRHPSLNLFSDTDTEHTQHDSHFSHPRRMDLDVFDSDLDFDSDSAQHDHPTPDSPPRLSQMEMSVELFPSTTGRSTFAAKTPDELLTNTDVLDVDSDEYELEPDQTIFFDSDFDNNLDLDLDLDDSEHGLDFDDGDLKHLDLLPQQQTQDIPPQMDDDMDFLNDPAVDDLFYDDDDIHDTSISSNQATATLFSVSPSSGKPSSFGLSTTTTPLLQDNEWRPLDADDDPSAVFFDIDNSISTPAVTAPHDTTSKPYADTDTDSVPAQCHHTTAIQNFNPFPRPRPILKQPIDDGLGVDKGEDSDDVDGLDLKLFEEQGTAVQASGDDVDVEIMIFEDSDDLQAVTDGDEGSDSGDALNMDTDAENRMDGDDNEKLVHVLGEEAGQEILDLDDV</sequence>
<proteinExistence type="predicted"/>
<keyword evidence="3" id="KW-1185">Reference proteome</keyword>
<evidence type="ECO:0000313" key="3">
    <source>
        <dbReference type="Proteomes" id="UP000799118"/>
    </source>
</evidence>
<reference evidence="2" key="1">
    <citation type="journal article" date="2019" name="Environ. Microbiol.">
        <title>Fungal ecological strategies reflected in gene transcription - a case study of two litter decomposers.</title>
        <authorList>
            <person name="Barbi F."/>
            <person name="Kohler A."/>
            <person name="Barry K."/>
            <person name="Baskaran P."/>
            <person name="Daum C."/>
            <person name="Fauchery L."/>
            <person name="Ihrmark K."/>
            <person name="Kuo A."/>
            <person name="LaButti K."/>
            <person name="Lipzen A."/>
            <person name="Morin E."/>
            <person name="Grigoriev I.V."/>
            <person name="Henrissat B."/>
            <person name="Lindahl B."/>
            <person name="Martin F."/>
        </authorList>
    </citation>
    <scope>NUCLEOTIDE SEQUENCE</scope>
    <source>
        <strain evidence="2">JB14</strain>
    </source>
</reference>
<feature type="compositionally biased region" description="Acidic residues" evidence="1">
    <location>
        <begin position="350"/>
        <end position="363"/>
    </location>
</feature>
<feature type="compositionally biased region" description="Basic and acidic residues" evidence="1">
    <location>
        <begin position="25"/>
        <end position="43"/>
    </location>
</feature>
<protein>
    <submittedName>
        <fullName evidence="2">Uncharacterized protein</fullName>
    </submittedName>
</protein>
<feature type="region of interest" description="Disordered" evidence="1">
    <location>
        <begin position="1"/>
        <end position="71"/>
    </location>
</feature>